<evidence type="ECO:0000313" key="4">
    <source>
        <dbReference type="EMBL" id="VZR97897.1"/>
    </source>
</evidence>
<keyword evidence="1" id="KW-0175">Coiled coil</keyword>
<organism evidence="4">
    <name type="scientific">Mycoplasma feriruminatoris</name>
    <dbReference type="NCBI Taxonomy" id="1179777"/>
    <lineage>
        <taxon>Bacteria</taxon>
        <taxon>Bacillati</taxon>
        <taxon>Mycoplasmatota</taxon>
        <taxon>Mollicutes</taxon>
        <taxon>Mycoplasmataceae</taxon>
        <taxon>Mycoplasma</taxon>
    </lineage>
</organism>
<name>A0A654IK21_9MOLU</name>
<evidence type="ECO:0000256" key="1">
    <source>
        <dbReference type="SAM" id="Coils"/>
    </source>
</evidence>
<keyword evidence="3" id="KW-0732">Signal</keyword>
<dbReference type="InterPro" id="IPR054816">
    <property type="entry name" value="Lipoprotein_mollicutes-type_CS"/>
</dbReference>
<reference evidence="4" key="1">
    <citation type="submission" date="2019-11" db="EMBL/GenBank/DDBJ databases">
        <authorList>
            <person name="Falquet L."/>
            <person name="Falquet L."/>
        </authorList>
    </citation>
    <scope>NUCLEOTIDE SEQUENCE</scope>
    <source>
        <strain evidence="4">8756-13</strain>
    </source>
</reference>
<dbReference type="AlphaFoldDB" id="A0A654IK21"/>
<sequence length="263" mass="30514">MKKLLTILGTISLIIITSVATVACGDKFKNQIKKENKNKNLNKNPIDNLKLNDTTKSDNIDNKNLQSEKSQSDQPPRNDLFSKKQKEELTDKFASKLKQQIEEMINRKQDAEIIIFSKDINFKIINSTFDNELSKKISKLINELAKLFDSLDDENLKIQINVFLSNNFNENHNFNKEEKQKLSNLLTNTTRSNKDKILGEVEDLFSEIFTNELRQKSNEMIENLQKLLSKKDYESVKKELFILIEKISKLEKNNIENSLSLIN</sequence>
<dbReference type="EMBL" id="LR739235">
    <property type="protein sequence ID" value="VZR97897.1"/>
    <property type="molecule type" value="Genomic_DNA"/>
</dbReference>
<dbReference type="PROSITE" id="PS51257">
    <property type="entry name" value="PROKAR_LIPOPROTEIN"/>
    <property type="match status" value="1"/>
</dbReference>
<feature type="signal peptide" evidence="3">
    <location>
        <begin position="1"/>
        <end position="22"/>
    </location>
</feature>
<gene>
    <name evidence="4" type="ORF">MF5295_00523</name>
</gene>
<feature type="coiled-coil region" evidence="1">
    <location>
        <begin position="210"/>
        <end position="253"/>
    </location>
</feature>
<feature type="region of interest" description="Disordered" evidence="2">
    <location>
        <begin position="36"/>
        <end position="85"/>
    </location>
</feature>
<evidence type="ECO:0008006" key="5">
    <source>
        <dbReference type="Google" id="ProtNLM"/>
    </source>
</evidence>
<feature type="compositionally biased region" description="Low complexity" evidence="2">
    <location>
        <begin position="39"/>
        <end position="52"/>
    </location>
</feature>
<feature type="compositionally biased region" description="Polar residues" evidence="2">
    <location>
        <begin position="62"/>
        <end position="75"/>
    </location>
</feature>
<evidence type="ECO:0000256" key="3">
    <source>
        <dbReference type="SAM" id="SignalP"/>
    </source>
</evidence>
<dbReference type="NCBIfam" id="NF038029">
    <property type="entry name" value="LP_plasma"/>
    <property type="match status" value="1"/>
</dbReference>
<proteinExistence type="predicted"/>
<feature type="chain" id="PRO_5024977038" description="Lipoprotein" evidence="3">
    <location>
        <begin position="23"/>
        <end position="263"/>
    </location>
</feature>
<protein>
    <recommendedName>
        <fullName evidence="5">Lipoprotein</fullName>
    </recommendedName>
</protein>
<accession>A0A654IK21</accession>
<evidence type="ECO:0000256" key="2">
    <source>
        <dbReference type="SAM" id="MobiDB-lite"/>
    </source>
</evidence>